<dbReference type="PANTHER" id="PTHR43003:SF5">
    <property type="entry name" value="DNA-3-METHYLADENINE GLYCOSYLASE"/>
    <property type="match status" value="1"/>
</dbReference>
<dbReference type="Proteomes" id="UP000078113">
    <property type="component" value="Unassembled WGS sequence"/>
</dbReference>
<dbReference type="PANTHER" id="PTHR43003">
    <property type="entry name" value="DNA-3-METHYLADENINE GLYCOSYLASE"/>
    <property type="match status" value="1"/>
</dbReference>
<evidence type="ECO:0000313" key="5">
    <source>
        <dbReference type="EMBL" id="KAE8266656.1"/>
    </source>
</evidence>
<sequence length="467" mass="51687">MFVVGDHLDSLKTMDTGTRRHTTDAGKAVARSFSQAFPAVKPNVATHQHSSEVAKVTSKRARTVVATASTKMTAGGTSEAGVVRRGRAKAVVKKEPTIAVKTEEGIKKSKKAASVKKEEEVKVPVKMLPDEEARLCTTIDRPELTFSVEEALDHLCAYDVRFEQARHKVGLRTFTSTSSDTQPLNLFQTLVTSILGQQISWMAARAILYKFTRIWWADSLPERPDWDTLARNQLPFPTPRQVYDTSEEKMRAAGLSFSKIRYVKGLAERFGSGEMDVRELIAMEDEHALVQRLCEIKGVGVWTAQMCMMFALRRPSILSHADLGIQKGMVIWHLAGPEGPTIRSETRKKEKDTSVKKEDVNAALDEASTQVRVDAVVSGDEPIDTGIVSGAVATKEEEDEATGFVKLDRAVPPLPADSGLTMRILQDRRSGKKVKGMYLTPAEMNSLARAWHPYESIASLFMWALVD</sequence>
<protein>
    <recommendedName>
        <fullName evidence="4">HhH-GPD domain-containing protein</fullName>
    </recommendedName>
</protein>
<dbReference type="CDD" id="cd00056">
    <property type="entry name" value="ENDO3c"/>
    <property type="match status" value="1"/>
</dbReference>
<dbReference type="GO" id="GO:0032131">
    <property type="term" value="F:alkylated DNA binding"/>
    <property type="evidence" value="ECO:0007669"/>
    <property type="project" value="TreeGrafter"/>
</dbReference>
<dbReference type="Pfam" id="PF00730">
    <property type="entry name" value="HhH-GPD"/>
    <property type="match status" value="1"/>
</dbReference>
<dbReference type="EMBL" id="LWDG02000309">
    <property type="protein sequence ID" value="KAE8266656.1"/>
    <property type="molecule type" value="Genomic_DNA"/>
</dbReference>
<organism evidence="5 6">
    <name type="scientific">Tilletia walkeri</name>
    <dbReference type="NCBI Taxonomy" id="117179"/>
    <lineage>
        <taxon>Eukaryota</taxon>
        <taxon>Fungi</taxon>
        <taxon>Dikarya</taxon>
        <taxon>Basidiomycota</taxon>
        <taxon>Ustilaginomycotina</taxon>
        <taxon>Exobasidiomycetes</taxon>
        <taxon>Tilletiales</taxon>
        <taxon>Tilletiaceae</taxon>
        <taxon>Tilletia</taxon>
    </lineage>
</organism>
<dbReference type="SUPFAM" id="SSF48150">
    <property type="entry name" value="DNA-glycosylase"/>
    <property type="match status" value="1"/>
</dbReference>
<evidence type="ECO:0000256" key="3">
    <source>
        <dbReference type="ARBA" id="ARBA00023204"/>
    </source>
</evidence>
<dbReference type="Gene3D" id="1.10.1670.40">
    <property type="match status" value="2"/>
</dbReference>
<dbReference type="GO" id="GO:0008725">
    <property type="term" value="F:DNA-3-methyladenine glycosylase activity"/>
    <property type="evidence" value="ECO:0007669"/>
    <property type="project" value="TreeGrafter"/>
</dbReference>
<evidence type="ECO:0000256" key="2">
    <source>
        <dbReference type="ARBA" id="ARBA00022763"/>
    </source>
</evidence>
<comment type="similarity">
    <text evidence="1">Belongs to the alkylbase DNA glycosidase AlkA family.</text>
</comment>
<gene>
    <name evidence="5" type="ORF">A4X09_0g5689</name>
</gene>
<dbReference type="AlphaFoldDB" id="A0A8X7N407"/>
<keyword evidence="6" id="KW-1185">Reference proteome</keyword>
<keyword evidence="3" id="KW-0234">DNA repair</keyword>
<dbReference type="Gene3D" id="1.10.340.30">
    <property type="entry name" value="Hypothetical protein, domain 2"/>
    <property type="match status" value="1"/>
</dbReference>
<dbReference type="InterPro" id="IPR003265">
    <property type="entry name" value="HhH-GPD_domain"/>
</dbReference>
<proteinExistence type="inferred from homology"/>
<dbReference type="FunFam" id="1.10.340.30:FF:000004">
    <property type="entry name" value="DNA-3-methyladenine glycosylase II"/>
    <property type="match status" value="1"/>
</dbReference>
<reference evidence="5" key="1">
    <citation type="submission" date="2016-04" db="EMBL/GenBank/DDBJ databases">
        <authorList>
            <person name="Nguyen H.D."/>
            <person name="Samba Siva P."/>
            <person name="Cullis J."/>
            <person name="Levesque C.A."/>
            <person name="Hambleton S."/>
        </authorList>
    </citation>
    <scope>NUCLEOTIDE SEQUENCE</scope>
    <source>
        <strain evidence="5">DAOMC 236422</strain>
    </source>
</reference>
<dbReference type="InterPro" id="IPR011257">
    <property type="entry name" value="DNA_glycosylase"/>
</dbReference>
<evidence type="ECO:0000259" key="4">
    <source>
        <dbReference type="SMART" id="SM00478"/>
    </source>
</evidence>
<dbReference type="SMART" id="SM00478">
    <property type="entry name" value="ENDO3c"/>
    <property type="match status" value="1"/>
</dbReference>
<evidence type="ECO:0000313" key="6">
    <source>
        <dbReference type="Proteomes" id="UP000078113"/>
    </source>
</evidence>
<dbReference type="GO" id="GO:0005634">
    <property type="term" value="C:nucleus"/>
    <property type="evidence" value="ECO:0007669"/>
    <property type="project" value="TreeGrafter"/>
</dbReference>
<accession>A0A8X7N407</accession>
<feature type="domain" description="HhH-GPD" evidence="4">
    <location>
        <begin position="195"/>
        <end position="370"/>
    </location>
</feature>
<dbReference type="GO" id="GO:0032993">
    <property type="term" value="C:protein-DNA complex"/>
    <property type="evidence" value="ECO:0007669"/>
    <property type="project" value="TreeGrafter"/>
</dbReference>
<evidence type="ECO:0000256" key="1">
    <source>
        <dbReference type="ARBA" id="ARBA00010817"/>
    </source>
</evidence>
<name>A0A8X7N407_9BASI</name>
<comment type="caution">
    <text evidence="5">The sequence shown here is derived from an EMBL/GenBank/DDBJ whole genome shotgun (WGS) entry which is preliminary data.</text>
</comment>
<dbReference type="GO" id="GO:0006285">
    <property type="term" value="P:base-excision repair, AP site formation"/>
    <property type="evidence" value="ECO:0007669"/>
    <property type="project" value="UniProtKB-ARBA"/>
</dbReference>
<dbReference type="InterPro" id="IPR051912">
    <property type="entry name" value="Alkylbase_DNA_Glycosylase/TA"/>
</dbReference>
<reference evidence="5" key="2">
    <citation type="journal article" date="2019" name="IMA Fungus">
        <title>Genome sequencing and comparison of five Tilletia species to identify candidate genes for the detection of regulated species infecting wheat.</title>
        <authorList>
            <person name="Nguyen H.D.T."/>
            <person name="Sultana T."/>
            <person name="Kesanakurti P."/>
            <person name="Hambleton S."/>
        </authorList>
    </citation>
    <scope>NUCLEOTIDE SEQUENCE</scope>
    <source>
        <strain evidence="5">DAOMC 236422</strain>
    </source>
</reference>
<keyword evidence="2" id="KW-0227">DNA damage</keyword>
<dbReference type="GO" id="GO:0043916">
    <property type="term" value="F:DNA-7-methylguanine glycosylase activity"/>
    <property type="evidence" value="ECO:0007669"/>
    <property type="project" value="TreeGrafter"/>
</dbReference>
<dbReference type="GO" id="GO:0006307">
    <property type="term" value="P:DNA alkylation repair"/>
    <property type="evidence" value="ECO:0007669"/>
    <property type="project" value="TreeGrafter"/>
</dbReference>